<dbReference type="InterPro" id="IPR035979">
    <property type="entry name" value="RBD_domain_sf"/>
</dbReference>
<evidence type="ECO:0000259" key="4">
    <source>
        <dbReference type="PROSITE" id="PS50102"/>
    </source>
</evidence>
<evidence type="ECO:0000313" key="8">
    <source>
        <dbReference type="Proteomes" id="UP000663877"/>
    </source>
</evidence>
<dbReference type="PANTHER" id="PTHR44167:SF24">
    <property type="entry name" value="SERINE_THREONINE-PROTEIN KINASE CHK2"/>
    <property type="match status" value="1"/>
</dbReference>
<protein>
    <recommendedName>
        <fullName evidence="9">Non-specific serine/threonine protein kinase</fullName>
    </recommendedName>
</protein>
<evidence type="ECO:0008006" key="9">
    <source>
        <dbReference type="Google" id="ProtNLM"/>
    </source>
</evidence>
<proteinExistence type="predicted"/>
<dbReference type="InterPro" id="IPR008271">
    <property type="entry name" value="Ser/Thr_kinase_AS"/>
</dbReference>
<feature type="domain" description="Protein kinase" evidence="3">
    <location>
        <begin position="209"/>
        <end position="517"/>
    </location>
</feature>
<reference evidence="6" key="1">
    <citation type="submission" date="2021-02" db="EMBL/GenBank/DDBJ databases">
        <authorList>
            <person name="Nowell W R."/>
        </authorList>
    </citation>
    <scope>NUCLEOTIDE SEQUENCE</scope>
</reference>
<dbReference type="EMBL" id="CAJNOI010000249">
    <property type="protein sequence ID" value="CAF1208752.1"/>
    <property type="molecule type" value="Genomic_DNA"/>
</dbReference>
<dbReference type="Proteomes" id="UP000663877">
    <property type="component" value="Unassembled WGS sequence"/>
</dbReference>
<evidence type="ECO:0000313" key="6">
    <source>
        <dbReference type="EMBL" id="CAF1208752.1"/>
    </source>
</evidence>
<dbReference type="GO" id="GO:0003723">
    <property type="term" value="F:RNA binding"/>
    <property type="evidence" value="ECO:0007669"/>
    <property type="project" value="UniProtKB-UniRule"/>
</dbReference>
<dbReference type="GO" id="GO:0004674">
    <property type="term" value="F:protein serine/threonine kinase activity"/>
    <property type="evidence" value="ECO:0007669"/>
    <property type="project" value="TreeGrafter"/>
</dbReference>
<evidence type="ECO:0000256" key="2">
    <source>
        <dbReference type="SAM" id="MobiDB-lite"/>
    </source>
</evidence>
<feature type="region of interest" description="Disordered" evidence="2">
    <location>
        <begin position="137"/>
        <end position="176"/>
    </location>
</feature>
<dbReference type="InterPro" id="IPR000719">
    <property type="entry name" value="Prot_kinase_dom"/>
</dbReference>
<dbReference type="PROSITE" id="PS00108">
    <property type="entry name" value="PROTEIN_KINASE_ST"/>
    <property type="match status" value="1"/>
</dbReference>
<dbReference type="OrthoDB" id="10042120at2759"/>
<name>A0A814WYD9_9BILA</name>
<organism evidence="6 8">
    <name type="scientific">Adineta steineri</name>
    <dbReference type="NCBI Taxonomy" id="433720"/>
    <lineage>
        <taxon>Eukaryota</taxon>
        <taxon>Metazoa</taxon>
        <taxon>Spiralia</taxon>
        <taxon>Gnathifera</taxon>
        <taxon>Rotifera</taxon>
        <taxon>Eurotatoria</taxon>
        <taxon>Bdelloidea</taxon>
        <taxon>Adinetida</taxon>
        <taxon>Adinetidae</taxon>
        <taxon>Adineta</taxon>
    </lineage>
</organism>
<dbReference type="EMBL" id="CAJNOM010000094">
    <property type="protein sequence ID" value="CAF1034320.1"/>
    <property type="molecule type" value="Genomic_DNA"/>
</dbReference>
<dbReference type="SUPFAM" id="SSF54928">
    <property type="entry name" value="RNA-binding domain, RBD"/>
    <property type="match status" value="1"/>
</dbReference>
<dbReference type="PROSITE" id="PS50011">
    <property type="entry name" value="PROTEIN_KINASE_DOM"/>
    <property type="match status" value="1"/>
</dbReference>
<dbReference type="SUPFAM" id="SSF56112">
    <property type="entry name" value="Protein kinase-like (PK-like)"/>
    <property type="match status" value="1"/>
</dbReference>
<dbReference type="Gene3D" id="3.30.70.330">
    <property type="match status" value="1"/>
</dbReference>
<feature type="domain" description="RRM" evidence="4">
    <location>
        <begin position="32"/>
        <end position="114"/>
    </location>
</feature>
<dbReference type="PROSITE" id="PS50102">
    <property type="entry name" value="RRM"/>
    <property type="match status" value="1"/>
</dbReference>
<dbReference type="SMART" id="SM00220">
    <property type="entry name" value="S_TKc"/>
    <property type="match status" value="1"/>
</dbReference>
<comment type="caution">
    <text evidence="6">The sequence shown here is derived from an EMBL/GenBank/DDBJ whole genome shotgun (WGS) entry which is preliminary data.</text>
</comment>
<dbReference type="GO" id="GO:0005524">
    <property type="term" value="F:ATP binding"/>
    <property type="evidence" value="ECO:0007669"/>
    <property type="project" value="InterPro"/>
</dbReference>
<evidence type="ECO:0000259" key="3">
    <source>
        <dbReference type="PROSITE" id="PS50011"/>
    </source>
</evidence>
<dbReference type="InterPro" id="IPR000504">
    <property type="entry name" value="RRM_dom"/>
</dbReference>
<dbReference type="Pfam" id="PF00069">
    <property type="entry name" value="Pkinase"/>
    <property type="match status" value="1"/>
</dbReference>
<dbReference type="AlphaFoldDB" id="A0A814WYD9"/>
<dbReference type="InterPro" id="IPR012677">
    <property type="entry name" value="Nucleotide-bd_a/b_plait_sf"/>
</dbReference>
<accession>A0A814WYD9</accession>
<sequence length="718" mass="81774">MKKENRPHTLNGHTVYIYRELRVAKNLKKLKAQRFICALKCLSFKPSNVIPEQELKSYFGQYGTIVTTEIAQNYMIINYDDYDSVDKAIQHSPHVLNNVTYDVEKYLDSTLTNSNTNLLIASTSDIEKEAVPNFHKSESALANKTHNESNEDSRRFTGSLNDNKSPTVVDDRSLGNPSRLFRQALNDVKDQANRDLPNDVPADWTSMNSQAGNAGGQGEVRRIFFKNDPTKMAAIKVYSHDTKTKKTSKGQSDYLKERRMRAHRELVALKALRGIKNVTELTQYTNDYSNIPNEMEDAIAADKPYWVIMNHIDGETLEAFMDKHEDITLLNAVKLTKKLLLTIKDIHSRGVIHRDIKPSNLLFVCQPNAPIETGEIHVIDFGLAYIETREDDVDCSSFEEKEVYKQTHLGTTMGNIFFRVPQLNSPTLKDKTPKERNVLIHVRRSPTIDASSVCAILFWLLTSLEPGPKHRDSEKLAPHQIEDASTIIMRKINEAANQTGVAPESASGLINQLKTYVMTTFDKGFEYAEYQWTVEQLEYRLESVIHILEQSSMPFDQQLSNATKALLSLESTTLRSSQNSINLIFNKASLAFESAKVNFIIQHPSCSWYDGRCRWLEYRQDMSERKNVDLLSYQRNKQNWKLILICSAHFNQNGTIVTLTIATDLNGVYIELPLDQYAPTELDSLNIQLEFEKELINLLQVICKPEHTLNIGSAPLTN</sequence>
<evidence type="ECO:0000256" key="1">
    <source>
        <dbReference type="PROSITE-ProRule" id="PRU00176"/>
    </source>
</evidence>
<dbReference type="Proteomes" id="UP000663832">
    <property type="component" value="Unassembled WGS sequence"/>
</dbReference>
<feature type="compositionally biased region" description="Basic and acidic residues" evidence="2">
    <location>
        <begin position="145"/>
        <end position="155"/>
    </location>
</feature>
<dbReference type="PANTHER" id="PTHR44167">
    <property type="entry name" value="OVARIAN-SPECIFIC SERINE/THREONINE-PROTEIN KINASE LOK-RELATED"/>
    <property type="match status" value="1"/>
</dbReference>
<dbReference type="Gene3D" id="1.10.510.10">
    <property type="entry name" value="Transferase(Phosphotransferase) domain 1"/>
    <property type="match status" value="1"/>
</dbReference>
<dbReference type="GO" id="GO:0044773">
    <property type="term" value="P:mitotic DNA damage checkpoint signaling"/>
    <property type="evidence" value="ECO:0007669"/>
    <property type="project" value="TreeGrafter"/>
</dbReference>
<keyword evidence="1" id="KW-0694">RNA-binding</keyword>
<evidence type="ECO:0000313" key="7">
    <source>
        <dbReference type="Proteomes" id="UP000663832"/>
    </source>
</evidence>
<dbReference type="GO" id="GO:0005634">
    <property type="term" value="C:nucleus"/>
    <property type="evidence" value="ECO:0007669"/>
    <property type="project" value="TreeGrafter"/>
</dbReference>
<evidence type="ECO:0000313" key="5">
    <source>
        <dbReference type="EMBL" id="CAF1034320.1"/>
    </source>
</evidence>
<gene>
    <name evidence="6" type="ORF">BJG266_LOCUS27322</name>
    <name evidence="5" type="ORF">QVE165_LOCUS16717</name>
</gene>
<dbReference type="InterPro" id="IPR011009">
    <property type="entry name" value="Kinase-like_dom_sf"/>
</dbReference>
<keyword evidence="7" id="KW-1185">Reference proteome</keyword>
<feature type="compositionally biased region" description="Polar residues" evidence="2">
    <location>
        <begin position="156"/>
        <end position="166"/>
    </location>
</feature>